<proteinExistence type="predicted"/>
<dbReference type="Gene3D" id="2.60.40.10">
    <property type="entry name" value="Immunoglobulins"/>
    <property type="match status" value="1"/>
</dbReference>
<organism evidence="1 2">
    <name type="scientific">Candidatus Woesebacteria bacterium GW2011_GWF2_46_8</name>
    <dbReference type="NCBI Taxonomy" id="1618604"/>
    <lineage>
        <taxon>Bacteria</taxon>
        <taxon>Candidatus Woeseibacteriota</taxon>
    </lineage>
</organism>
<accession>A0A0G1QWZ4</accession>
<dbReference type="Proteomes" id="UP000034831">
    <property type="component" value="Unassembled WGS sequence"/>
</dbReference>
<evidence type="ECO:0000313" key="1">
    <source>
        <dbReference type="EMBL" id="KKU49394.1"/>
    </source>
</evidence>
<sequence length="331" mass="35366">MRKEVLFAILAGLTLGLIVAFGAYRANIALSPKNPGQSEATPTPKPEFAITLAGPSNLDVFGENTASLSGITKANAFVAVSVEEEDYLTQADTKGSFEVSVELIGGVNQIVITAFDEKGSEVTQKLLLVYSSEFQKYITEEESPGQEEPDSIRERVEQKVSQALKSPKALLGTVTDISENTLQIKSSGGEIEQISVSADTSALAMGNTNKEVKVADVAIGDYIVAMGFMNGNGVLDTKRILITSPDEATNRMAIFVKVSEDNNTSLTTQIIRTGEDKKVSPQRTAAIFLISEGEASKITFARINLDDTLVAIGTDASETFTARTVFVVGRP</sequence>
<dbReference type="InterPro" id="IPR013783">
    <property type="entry name" value="Ig-like_fold"/>
</dbReference>
<protein>
    <submittedName>
        <fullName evidence="1">Uncharacterized protein</fullName>
    </submittedName>
</protein>
<name>A0A0G1QWZ4_9BACT</name>
<gene>
    <name evidence="1" type="ORF">UX67_C0001G0017</name>
</gene>
<reference evidence="1 2" key="1">
    <citation type="journal article" date="2015" name="Nature">
        <title>rRNA introns, odd ribosomes, and small enigmatic genomes across a large radiation of phyla.</title>
        <authorList>
            <person name="Brown C.T."/>
            <person name="Hug L.A."/>
            <person name="Thomas B.C."/>
            <person name="Sharon I."/>
            <person name="Castelle C.J."/>
            <person name="Singh A."/>
            <person name="Wilkins M.J."/>
            <person name="Williams K.H."/>
            <person name="Banfield J.F."/>
        </authorList>
    </citation>
    <scope>NUCLEOTIDE SEQUENCE [LARGE SCALE GENOMIC DNA]</scope>
</reference>
<comment type="caution">
    <text evidence="1">The sequence shown here is derived from an EMBL/GenBank/DDBJ whole genome shotgun (WGS) entry which is preliminary data.</text>
</comment>
<evidence type="ECO:0000313" key="2">
    <source>
        <dbReference type="Proteomes" id="UP000034831"/>
    </source>
</evidence>
<dbReference type="AlphaFoldDB" id="A0A0G1QWZ4"/>
<dbReference type="EMBL" id="LCNC01000001">
    <property type="protein sequence ID" value="KKU49394.1"/>
    <property type="molecule type" value="Genomic_DNA"/>
</dbReference>